<dbReference type="GO" id="GO:0009401">
    <property type="term" value="P:phosphoenolpyruvate-dependent sugar phosphotransferase system"/>
    <property type="evidence" value="ECO:0007669"/>
    <property type="project" value="InterPro"/>
</dbReference>
<dbReference type="PROSITE" id="PS51099">
    <property type="entry name" value="PTS_EIIB_TYPE_2"/>
    <property type="match status" value="1"/>
</dbReference>
<dbReference type="Pfam" id="PF08279">
    <property type="entry name" value="HTH_11"/>
    <property type="match status" value="1"/>
</dbReference>
<keyword evidence="4" id="KW-0804">Transcription</keyword>
<dbReference type="InterPro" id="IPR013011">
    <property type="entry name" value="PTS_EIIB_2"/>
</dbReference>
<evidence type="ECO:0000313" key="9">
    <source>
        <dbReference type="Proteomes" id="UP000184080"/>
    </source>
</evidence>
<dbReference type="InterPro" id="IPR036388">
    <property type="entry name" value="WH-like_DNA-bd_sf"/>
</dbReference>
<dbReference type="OrthoDB" id="3175596at2"/>
<feature type="domain" description="PTS EIIB type-2" evidence="6">
    <location>
        <begin position="417"/>
        <end position="508"/>
    </location>
</feature>
<dbReference type="EMBL" id="FQZO01000002">
    <property type="protein sequence ID" value="SHI98296.1"/>
    <property type="molecule type" value="Genomic_DNA"/>
</dbReference>
<organism evidence="8 9">
    <name type="scientific">Clostridium amylolyticum</name>
    <dbReference type="NCBI Taxonomy" id="1121298"/>
    <lineage>
        <taxon>Bacteria</taxon>
        <taxon>Bacillati</taxon>
        <taxon>Bacillota</taxon>
        <taxon>Clostridia</taxon>
        <taxon>Eubacteriales</taxon>
        <taxon>Clostridiaceae</taxon>
        <taxon>Clostridium</taxon>
    </lineage>
</organism>
<dbReference type="PANTHER" id="PTHR30185">
    <property type="entry name" value="CRYPTIC BETA-GLUCOSIDE BGL OPERON ANTITERMINATOR"/>
    <property type="match status" value="1"/>
</dbReference>
<dbReference type="GO" id="GO:0008982">
    <property type="term" value="F:protein-N(PI)-phosphohistidine-sugar phosphotransferase activity"/>
    <property type="evidence" value="ECO:0007669"/>
    <property type="project" value="InterPro"/>
</dbReference>
<evidence type="ECO:0000256" key="1">
    <source>
        <dbReference type="ARBA" id="ARBA00022679"/>
    </source>
</evidence>
<keyword evidence="1" id="KW-0808">Transferase</keyword>
<dbReference type="STRING" id="1121298.SAMN05444401_1983"/>
<feature type="domain" description="PRD" evidence="7">
    <location>
        <begin position="305"/>
        <end position="412"/>
    </location>
</feature>
<dbReference type="InterPro" id="IPR036634">
    <property type="entry name" value="PRD_sf"/>
</dbReference>
<dbReference type="PANTHER" id="PTHR30185:SF18">
    <property type="entry name" value="TRANSCRIPTIONAL REGULATOR MTLR"/>
    <property type="match status" value="1"/>
</dbReference>
<dbReference type="SUPFAM" id="SSF63520">
    <property type="entry name" value="PTS-regulatory domain, PRD"/>
    <property type="match status" value="2"/>
</dbReference>
<proteinExistence type="predicted"/>
<evidence type="ECO:0000256" key="3">
    <source>
        <dbReference type="ARBA" id="ARBA00023015"/>
    </source>
</evidence>
<dbReference type="Pfam" id="PF02302">
    <property type="entry name" value="PTS_IIB"/>
    <property type="match status" value="1"/>
</dbReference>
<keyword evidence="9" id="KW-1185">Reference proteome</keyword>
<evidence type="ECO:0000259" key="7">
    <source>
        <dbReference type="PROSITE" id="PS51372"/>
    </source>
</evidence>
<dbReference type="InterPro" id="IPR016152">
    <property type="entry name" value="PTrfase/Anion_transptr"/>
</dbReference>
<dbReference type="Gene3D" id="3.40.930.10">
    <property type="entry name" value="Mannitol-specific EII, Chain A"/>
    <property type="match status" value="1"/>
</dbReference>
<dbReference type="SUPFAM" id="SSF55804">
    <property type="entry name" value="Phoshotransferase/anion transport protein"/>
    <property type="match status" value="1"/>
</dbReference>
<sequence>MGQIKITARQKKILIRLCSEYKYVTISSIAKKLSISSRTVLRGLKDIDLWIESYGCSLEKKAGIGIRLKGSVEARKDILKDLEKGKEVKSYSPKERQIMILGELLQNNEPVKLFVFTKMLNVTEGTVSHDLDKVEEWLKDYSLNLVRKPGLGVYMEGQESEIRKAIANLIYENINEAQLLDLIRENLSTEVNTRERLLNLIEKDTIRKLETLIFEHEEALDYRLTDNAYIGLLVHLALAIQRIKKNEKISMDKTYLKELKGYGEFEIAANLAEKISKVFNIEIPEQETGYITMHLRGSKGFESKGENTVLEALAKEMLQVAEVETGSFLEYDVQSLTGLINHLEPAINRLKMNMDIRNPLLQEIKEHYSELFMLAAKCIVPIENYLGMKLPDSEIAYIAMHLGAALERTPSGRKKVFKAAVSCTTGMGTSALLAARIEKEYDNIQVVEIISSLHVKESRLIDKGVDFIISTVPIEAVLLPVVVVNPLLFDKDKDKLQALIKQLKNNPETNVKAQNNTIDLKEKLSRLNIYAEGILQVLNNFFLYDYLSFSTMEEVIEEISSKLSTDKENSLQIQKDLIAREEKGSTVLSGFGAALLHCKTSGVKKLHFGAVRINEELYSLNTENDYEQIKLAIIMIAPEHCHKPHIEIMSLLSSKLMEEPDFLVSLQEGLEKEVYKKLNNYLEEFYNMNIN</sequence>
<dbReference type="AlphaFoldDB" id="A0A1M6FKV3"/>
<name>A0A1M6FKV3_9CLOT</name>
<dbReference type="Pfam" id="PF00359">
    <property type="entry name" value="PTS_EIIA_2"/>
    <property type="match status" value="1"/>
</dbReference>
<dbReference type="RefSeq" id="WP_083599818.1">
    <property type="nucleotide sequence ID" value="NZ_FQZO01000002.1"/>
</dbReference>
<dbReference type="InterPro" id="IPR036095">
    <property type="entry name" value="PTS_EIIB-like_sf"/>
</dbReference>
<evidence type="ECO:0000256" key="2">
    <source>
        <dbReference type="ARBA" id="ARBA00022737"/>
    </source>
</evidence>
<dbReference type="CDD" id="cd05568">
    <property type="entry name" value="PTS_IIB_bgl_like"/>
    <property type="match status" value="1"/>
</dbReference>
<feature type="domain" description="PTS EIIA type-2" evidence="5">
    <location>
        <begin position="536"/>
        <end position="681"/>
    </location>
</feature>
<gene>
    <name evidence="8" type="ORF">SAMN05444401_1983</name>
</gene>
<dbReference type="InterPro" id="IPR013196">
    <property type="entry name" value="HTH_11"/>
</dbReference>
<dbReference type="Proteomes" id="UP000184080">
    <property type="component" value="Unassembled WGS sequence"/>
</dbReference>
<dbReference type="SUPFAM" id="SSF52794">
    <property type="entry name" value="PTS system IIB component-like"/>
    <property type="match status" value="1"/>
</dbReference>
<dbReference type="Gene3D" id="3.40.50.2300">
    <property type="match status" value="1"/>
</dbReference>
<accession>A0A1M6FKV3</accession>
<dbReference type="PROSITE" id="PS51094">
    <property type="entry name" value="PTS_EIIA_TYPE_2"/>
    <property type="match status" value="1"/>
</dbReference>
<dbReference type="GO" id="GO:0006355">
    <property type="term" value="P:regulation of DNA-templated transcription"/>
    <property type="evidence" value="ECO:0007669"/>
    <property type="project" value="InterPro"/>
</dbReference>
<evidence type="ECO:0000256" key="4">
    <source>
        <dbReference type="ARBA" id="ARBA00023163"/>
    </source>
</evidence>
<dbReference type="Pfam" id="PF00874">
    <property type="entry name" value="PRD"/>
    <property type="match status" value="2"/>
</dbReference>
<dbReference type="PROSITE" id="PS51372">
    <property type="entry name" value="PRD_2"/>
    <property type="match status" value="2"/>
</dbReference>
<keyword evidence="2" id="KW-0677">Repeat</keyword>
<dbReference type="InterPro" id="IPR050661">
    <property type="entry name" value="BglG_antiterminators"/>
</dbReference>
<evidence type="ECO:0000259" key="6">
    <source>
        <dbReference type="PROSITE" id="PS51099"/>
    </source>
</evidence>
<feature type="domain" description="PRD" evidence="7">
    <location>
        <begin position="200"/>
        <end position="304"/>
    </location>
</feature>
<dbReference type="InterPro" id="IPR003501">
    <property type="entry name" value="PTS_EIIB_2/3"/>
</dbReference>
<evidence type="ECO:0000313" key="8">
    <source>
        <dbReference type="EMBL" id="SHI98296.1"/>
    </source>
</evidence>
<dbReference type="Gene3D" id="1.10.1790.10">
    <property type="entry name" value="PRD domain"/>
    <property type="match status" value="2"/>
</dbReference>
<dbReference type="InterPro" id="IPR011608">
    <property type="entry name" value="PRD"/>
</dbReference>
<keyword evidence="3" id="KW-0805">Transcription regulation</keyword>
<dbReference type="InterPro" id="IPR002178">
    <property type="entry name" value="PTS_EIIA_type-2_dom"/>
</dbReference>
<protein>
    <submittedName>
        <fullName evidence="8">Transcriptional antiterminator, BglG family</fullName>
    </submittedName>
</protein>
<dbReference type="Gene3D" id="1.10.10.10">
    <property type="entry name" value="Winged helix-like DNA-binding domain superfamily/Winged helix DNA-binding domain"/>
    <property type="match status" value="2"/>
</dbReference>
<reference evidence="8 9" key="1">
    <citation type="submission" date="2016-11" db="EMBL/GenBank/DDBJ databases">
        <authorList>
            <person name="Jaros S."/>
            <person name="Januszkiewicz K."/>
            <person name="Wedrychowicz H."/>
        </authorList>
    </citation>
    <scope>NUCLEOTIDE SEQUENCE [LARGE SCALE GENOMIC DNA]</scope>
    <source>
        <strain evidence="8 9">DSM 21864</strain>
    </source>
</reference>
<evidence type="ECO:0000259" key="5">
    <source>
        <dbReference type="PROSITE" id="PS51094"/>
    </source>
</evidence>